<keyword evidence="2" id="KW-1133">Transmembrane helix</keyword>
<organism evidence="3 4">
    <name type="scientific">Clostridium moutaii</name>
    <dbReference type="NCBI Taxonomy" id="3240932"/>
    <lineage>
        <taxon>Bacteria</taxon>
        <taxon>Bacillati</taxon>
        <taxon>Bacillota</taxon>
        <taxon>Clostridia</taxon>
        <taxon>Eubacteriales</taxon>
        <taxon>Clostridiaceae</taxon>
        <taxon>Clostridium</taxon>
    </lineage>
</organism>
<evidence type="ECO:0000313" key="3">
    <source>
        <dbReference type="EMBL" id="MEY8001008.1"/>
    </source>
</evidence>
<feature type="transmembrane region" description="Helical" evidence="2">
    <location>
        <begin position="6"/>
        <end position="27"/>
    </location>
</feature>
<keyword evidence="1" id="KW-0175">Coiled coil</keyword>
<dbReference type="RefSeq" id="WP_369704904.1">
    <property type="nucleotide sequence ID" value="NZ_JBGEWD010000012.1"/>
</dbReference>
<dbReference type="EMBL" id="JBGEWD010000012">
    <property type="protein sequence ID" value="MEY8001008.1"/>
    <property type="molecule type" value="Genomic_DNA"/>
</dbReference>
<feature type="coiled-coil region" evidence="1">
    <location>
        <begin position="55"/>
        <end position="125"/>
    </location>
</feature>
<reference evidence="3 4" key="1">
    <citation type="submission" date="2024-08" db="EMBL/GenBank/DDBJ databases">
        <title>Clostridium lapicellarii sp. nov., and Clostridium renhuaiense sp. nov., two species isolated from the mud in a fermentation cellar used for producing sauce-flavour Chinese liquors.</title>
        <authorList>
            <person name="Yang F."/>
            <person name="Wang H."/>
            <person name="Chen L.Q."/>
            <person name="Zhou N."/>
            <person name="Lu J.J."/>
            <person name="Pu X.X."/>
            <person name="Wan B."/>
            <person name="Wang L."/>
            <person name="Liu S.J."/>
        </authorList>
    </citation>
    <scope>NUCLEOTIDE SEQUENCE [LARGE SCALE GENOMIC DNA]</scope>
    <source>
        <strain evidence="3 4">MT-5</strain>
    </source>
</reference>
<proteinExistence type="predicted"/>
<evidence type="ECO:0000313" key="4">
    <source>
        <dbReference type="Proteomes" id="UP001564657"/>
    </source>
</evidence>
<evidence type="ECO:0000256" key="2">
    <source>
        <dbReference type="SAM" id="Phobius"/>
    </source>
</evidence>
<name>A0ABV4BR79_9CLOT</name>
<gene>
    <name evidence="3" type="ORF">AB8U03_12560</name>
</gene>
<keyword evidence="2" id="KW-0812">Transmembrane</keyword>
<comment type="caution">
    <text evidence="3">The sequence shown here is derived from an EMBL/GenBank/DDBJ whole genome shotgun (WGS) entry which is preliminary data.</text>
</comment>
<dbReference type="Proteomes" id="UP001564657">
    <property type="component" value="Unassembled WGS sequence"/>
</dbReference>
<protein>
    <submittedName>
        <fullName evidence="3">Uncharacterized protein</fullName>
    </submittedName>
</protein>
<keyword evidence="2" id="KW-0472">Membrane</keyword>
<keyword evidence="4" id="KW-1185">Reference proteome</keyword>
<sequence length="143" mass="16590">MEKLKSIITEILVAVIILLIICMASLVDVKSRESSKTSQVVQSMYSTLQQYKKSVDNLGNTVQKESIELKKLKNDMDAAQSGDTYKWNEAVVAYNSKLTEYNMHMDEYNKKMNIYNKSYQQYENMKKKNENIIEWIKTIIGIS</sequence>
<accession>A0ABV4BR79</accession>
<evidence type="ECO:0000256" key="1">
    <source>
        <dbReference type="SAM" id="Coils"/>
    </source>
</evidence>